<organism evidence="1 2">
    <name type="scientific">Rangifer tarandus platyrhynchus</name>
    <name type="common">Svalbard reindeer</name>
    <dbReference type="NCBI Taxonomy" id="3082113"/>
    <lineage>
        <taxon>Eukaryota</taxon>
        <taxon>Metazoa</taxon>
        <taxon>Chordata</taxon>
        <taxon>Craniata</taxon>
        <taxon>Vertebrata</taxon>
        <taxon>Euteleostomi</taxon>
        <taxon>Mammalia</taxon>
        <taxon>Eutheria</taxon>
        <taxon>Laurasiatheria</taxon>
        <taxon>Artiodactyla</taxon>
        <taxon>Ruminantia</taxon>
        <taxon>Pecora</taxon>
        <taxon>Cervidae</taxon>
        <taxon>Odocoileinae</taxon>
        <taxon>Rangifer</taxon>
    </lineage>
</organism>
<protein>
    <submittedName>
        <fullName evidence="1">Uncharacterized protein</fullName>
    </submittedName>
</protein>
<sequence>MAPPPGRRPRPRCGGREEGRGRRGLYKARGGRRSFVFCCSNASGSPGAADWKRNFSILGLGLSGTPQPECHVVERRRGGQRGPLAAGQPP</sequence>
<proteinExistence type="predicted"/>
<dbReference type="Proteomes" id="UP001162501">
    <property type="component" value="Chromosome 4"/>
</dbReference>
<gene>
    <name evidence="1" type="ORF">MRATA1EN22A_LOCUS22965</name>
</gene>
<reference evidence="1" key="2">
    <citation type="submission" date="2025-03" db="EMBL/GenBank/DDBJ databases">
        <authorList>
            <consortium name="ELIXIR-Norway"/>
            <consortium name="Elixir Norway"/>
        </authorList>
    </citation>
    <scope>NUCLEOTIDE SEQUENCE</scope>
</reference>
<evidence type="ECO:0000313" key="2">
    <source>
        <dbReference type="Proteomes" id="UP001162501"/>
    </source>
</evidence>
<reference evidence="1" key="1">
    <citation type="submission" date="2023-05" db="EMBL/GenBank/DDBJ databases">
        <authorList>
            <consortium name="ELIXIR-Norway"/>
        </authorList>
    </citation>
    <scope>NUCLEOTIDE SEQUENCE</scope>
</reference>
<evidence type="ECO:0000313" key="1">
    <source>
        <dbReference type="EMBL" id="CAN0510108.1"/>
    </source>
</evidence>
<accession>A0AC59ZWP0</accession>
<dbReference type="EMBL" id="OX596088">
    <property type="protein sequence ID" value="CAN0510108.1"/>
    <property type="molecule type" value="Genomic_DNA"/>
</dbReference>
<name>A0AC59ZWP0_RANTA</name>